<evidence type="ECO:0000313" key="3">
    <source>
        <dbReference type="Proteomes" id="UP001241747"/>
    </source>
</evidence>
<keyword evidence="3" id="KW-1185">Reference proteome</keyword>
<evidence type="ECO:0000313" key="2">
    <source>
        <dbReference type="EMBL" id="MDQ0506557.1"/>
    </source>
</evidence>
<dbReference type="Proteomes" id="UP001241747">
    <property type="component" value="Unassembled WGS sequence"/>
</dbReference>
<evidence type="ECO:0000259" key="1">
    <source>
        <dbReference type="PROSITE" id="PS51747"/>
    </source>
</evidence>
<dbReference type="EMBL" id="JAUSVY010000008">
    <property type="protein sequence ID" value="MDQ0506557.1"/>
    <property type="molecule type" value="Genomic_DNA"/>
</dbReference>
<sequence>MSRAIALSAKTSLVDCAGGVFGSVIVKDGQIIGEGANRVVAENDPTWHGEIEAIRNACKTAGSFKLTGATLYTSAEPCPMCMAAAYWAGIERVYYASTNADARQYGDFDDDVIYKELAKPVDHRSIACTQIMQDEAVEVWKAYHDKPDRVPY</sequence>
<dbReference type="Pfam" id="PF00383">
    <property type="entry name" value="dCMP_cyt_deam_1"/>
    <property type="match status" value="1"/>
</dbReference>
<organism evidence="2 3">
    <name type="scientific">Xanthobacter agilis</name>
    <dbReference type="NCBI Taxonomy" id="47492"/>
    <lineage>
        <taxon>Bacteria</taxon>
        <taxon>Pseudomonadati</taxon>
        <taxon>Pseudomonadota</taxon>
        <taxon>Alphaproteobacteria</taxon>
        <taxon>Hyphomicrobiales</taxon>
        <taxon>Xanthobacteraceae</taxon>
        <taxon>Xanthobacter</taxon>
    </lineage>
</organism>
<feature type="domain" description="CMP/dCMP-type deaminase" evidence="1">
    <location>
        <begin position="1"/>
        <end position="128"/>
    </location>
</feature>
<name>A0ABU0LHE7_XANAG</name>
<dbReference type="InterPro" id="IPR016193">
    <property type="entry name" value="Cytidine_deaminase-like"/>
</dbReference>
<dbReference type="PROSITE" id="PS51747">
    <property type="entry name" value="CYT_DCMP_DEAMINASES_2"/>
    <property type="match status" value="1"/>
</dbReference>
<accession>A0ABU0LHE7</accession>
<dbReference type="Gene3D" id="3.40.140.10">
    <property type="entry name" value="Cytidine Deaminase, domain 2"/>
    <property type="match status" value="1"/>
</dbReference>
<dbReference type="CDD" id="cd01285">
    <property type="entry name" value="nucleoside_deaminase"/>
    <property type="match status" value="1"/>
</dbReference>
<reference evidence="2 3" key="1">
    <citation type="submission" date="2023-07" db="EMBL/GenBank/DDBJ databases">
        <title>Genomic Encyclopedia of Type Strains, Phase IV (KMG-IV): sequencing the most valuable type-strain genomes for metagenomic binning, comparative biology and taxonomic classification.</title>
        <authorList>
            <person name="Goeker M."/>
        </authorList>
    </citation>
    <scope>NUCLEOTIDE SEQUENCE [LARGE SCALE GENOMIC DNA]</scope>
    <source>
        <strain evidence="2 3">DSM 3770</strain>
    </source>
</reference>
<comment type="caution">
    <text evidence="2">The sequence shown here is derived from an EMBL/GenBank/DDBJ whole genome shotgun (WGS) entry which is preliminary data.</text>
</comment>
<protein>
    <submittedName>
        <fullName evidence="2">tRNA(Arg) A34 adenosine deaminase TadA</fullName>
    </submittedName>
</protein>
<gene>
    <name evidence="2" type="ORF">QOZ94_003368</name>
</gene>
<dbReference type="SUPFAM" id="SSF53927">
    <property type="entry name" value="Cytidine deaminase-like"/>
    <property type="match status" value="1"/>
</dbReference>
<dbReference type="PANTHER" id="PTHR11079:SF161">
    <property type="entry name" value="CMP_DCMP-TYPE DEAMINASE DOMAIN-CONTAINING PROTEIN"/>
    <property type="match status" value="1"/>
</dbReference>
<dbReference type="InterPro" id="IPR002125">
    <property type="entry name" value="CMP_dCMP_dom"/>
</dbReference>
<dbReference type="PANTHER" id="PTHR11079">
    <property type="entry name" value="CYTOSINE DEAMINASE FAMILY MEMBER"/>
    <property type="match status" value="1"/>
</dbReference>
<proteinExistence type="predicted"/>